<sequence>MTVKELMEKLAGLPPDMPVMYDDKTTFGLDLAAVSEVCIGLDDENLEVLVIHAEGGHPGATLDEIHRREAGGKE</sequence>
<dbReference type="AlphaFoldDB" id="A0A1K1LBL8"/>
<keyword evidence="2" id="KW-1185">Reference proteome</keyword>
<dbReference type="RefSeq" id="WP_072331855.1">
    <property type="nucleotide sequence ID" value="NZ_LT630450.1"/>
</dbReference>
<proteinExistence type="predicted"/>
<dbReference type="KEGG" id="dpg:DESPIGER_0177"/>
<protein>
    <submittedName>
        <fullName evidence="1">Uncharacterized protein</fullName>
    </submittedName>
</protein>
<organism evidence="1 2">
    <name type="scientific">Desulfovibrio piger</name>
    <dbReference type="NCBI Taxonomy" id="901"/>
    <lineage>
        <taxon>Bacteria</taxon>
        <taxon>Pseudomonadati</taxon>
        <taxon>Thermodesulfobacteriota</taxon>
        <taxon>Desulfovibrionia</taxon>
        <taxon>Desulfovibrionales</taxon>
        <taxon>Desulfovibrionaceae</taxon>
        <taxon>Desulfovibrio</taxon>
    </lineage>
</organism>
<accession>A0A1K1LBL8</accession>
<evidence type="ECO:0000313" key="1">
    <source>
        <dbReference type="EMBL" id="SFV72079.1"/>
    </source>
</evidence>
<reference evidence="2" key="1">
    <citation type="submission" date="2016-10" db="EMBL/GenBank/DDBJ databases">
        <authorList>
            <person name="Wegmann U."/>
        </authorList>
    </citation>
    <scope>NUCLEOTIDE SEQUENCE [LARGE SCALE GENOMIC DNA]</scope>
</reference>
<evidence type="ECO:0000313" key="2">
    <source>
        <dbReference type="Proteomes" id="UP000186323"/>
    </source>
</evidence>
<dbReference type="EMBL" id="LT630450">
    <property type="protein sequence ID" value="SFV72079.1"/>
    <property type="molecule type" value="Genomic_DNA"/>
</dbReference>
<dbReference type="Proteomes" id="UP000186323">
    <property type="component" value="Chromosome I"/>
</dbReference>
<name>A0A1K1LBL8_9BACT</name>
<gene>
    <name evidence="1" type="ORF">DESPIGER_0177</name>
</gene>